<protein>
    <recommendedName>
        <fullName evidence="4">CsbD-like domain-containing protein</fullName>
    </recommendedName>
</protein>
<sequence length="192" mass="20274">MSYENTNNFDNQNFNNNDQFGGDAVGRRGGDQHGAQAGDFEPMPPSTFINDPNDNNFNDKGGNWSSDSTRGNSTFASPNQDHGLQQNKFDDPTYLSNNQDSGVPGAGSAGGFGSLEGNGVGKSRLDDNELAIDSQGDQDEYSGQGAGAAGRSSGKPSLSDKLIGNAEKIAGKVSGRHDMVERGQERKTGDDY</sequence>
<feature type="compositionally biased region" description="Basic and acidic residues" evidence="1">
    <location>
        <begin position="175"/>
        <end position="192"/>
    </location>
</feature>
<dbReference type="AlphaFoldDB" id="A0A4V2MVY9"/>
<feature type="compositionally biased region" description="Low complexity" evidence="1">
    <location>
        <begin position="50"/>
        <end position="59"/>
    </location>
</feature>
<reference evidence="2 3" key="1">
    <citation type="submission" date="2018-11" db="EMBL/GenBank/DDBJ databases">
        <title>Genome assembly of Steccherinum ochraceum LE-BIN_3174, the white-rot fungus of the Steccherinaceae family (The Residual Polyporoid clade, Polyporales, Basidiomycota).</title>
        <authorList>
            <person name="Fedorova T.V."/>
            <person name="Glazunova O.A."/>
            <person name="Landesman E.O."/>
            <person name="Moiseenko K.V."/>
            <person name="Psurtseva N.V."/>
            <person name="Savinova O.S."/>
            <person name="Shakhova N.V."/>
            <person name="Tyazhelova T.V."/>
            <person name="Vasina D.V."/>
        </authorList>
    </citation>
    <scope>NUCLEOTIDE SEQUENCE [LARGE SCALE GENOMIC DNA]</scope>
    <source>
        <strain evidence="2 3">LE-BIN_3174</strain>
    </source>
</reference>
<dbReference type="Proteomes" id="UP000292702">
    <property type="component" value="Unassembled WGS sequence"/>
</dbReference>
<evidence type="ECO:0000313" key="3">
    <source>
        <dbReference type="Proteomes" id="UP000292702"/>
    </source>
</evidence>
<evidence type="ECO:0000313" key="2">
    <source>
        <dbReference type="EMBL" id="TCD64137.1"/>
    </source>
</evidence>
<evidence type="ECO:0000256" key="1">
    <source>
        <dbReference type="SAM" id="MobiDB-lite"/>
    </source>
</evidence>
<organism evidence="2 3">
    <name type="scientific">Steccherinum ochraceum</name>
    <dbReference type="NCBI Taxonomy" id="92696"/>
    <lineage>
        <taxon>Eukaryota</taxon>
        <taxon>Fungi</taxon>
        <taxon>Dikarya</taxon>
        <taxon>Basidiomycota</taxon>
        <taxon>Agaricomycotina</taxon>
        <taxon>Agaricomycetes</taxon>
        <taxon>Polyporales</taxon>
        <taxon>Steccherinaceae</taxon>
        <taxon>Steccherinum</taxon>
    </lineage>
</organism>
<feature type="compositionally biased region" description="Polar residues" evidence="1">
    <location>
        <begin position="63"/>
        <end position="87"/>
    </location>
</feature>
<comment type="caution">
    <text evidence="2">The sequence shown here is derived from an EMBL/GenBank/DDBJ whole genome shotgun (WGS) entry which is preliminary data.</text>
</comment>
<evidence type="ECO:0008006" key="4">
    <source>
        <dbReference type="Google" id="ProtNLM"/>
    </source>
</evidence>
<feature type="compositionally biased region" description="Low complexity" evidence="1">
    <location>
        <begin position="7"/>
        <end position="22"/>
    </location>
</feature>
<feature type="region of interest" description="Disordered" evidence="1">
    <location>
        <begin position="1"/>
        <end position="192"/>
    </location>
</feature>
<accession>A0A4V2MVY9</accession>
<dbReference type="OrthoDB" id="3170343at2759"/>
<keyword evidence="3" id="KW-1185">Reference proteome</keyword>
<proteinExistence type="predicted"/>
<feature type="compositionally biased region" description="Gly residues" evidence="1">
    <location>
        <begin position="104"/>
        <end position="120"/>
    </location>
</feature>
<name>A0A4V2MVY9_9APHY</name>
<gene>
    <name evidence="2" type="ORF">EIP91_004519</name>
</gene>
<dbReference type="EMBL" id="RWJN01000254">
    <property type="protein sequence ID" value="TCD64137.1"/>
    <property type="molecule type" value="Genomic_DNA"/>
</dbReference>